<evidence type="ECO:0000256" key="6">
    <source>
        <dbReference type="ARBA" id="ARBA00022741"/>
    </source>
</evidence>
<feature type="transmembrane region" description="Helical" evidence="10">
    <location>
        <begin position="318"/>
        <end position="341"/>
    </location>
</feature>
<feature type="domain" description="PAS" evidence="11">
    <location>
        <begin position="862"/>
        <end position="940"/>
    </location>
</feature>
<dbReference type="InterPro" id="IPR000014">
    <property type="entry name" value="PAS"/>
</dbReference>
<dbReference type="InterPro" id="IPR013656">
    <property type="entry name" value="PAS_4"/>
</dbReference>
<dbReference type="InterPro" id="IPR003594">
    <property type="entry name" value="HATPase_dom"/>
</dbReference>
<evidence type="ECO:0000256" key="5">
    <source>
        <dbReference type="ARBA" id="ARBA00022679"/>
    </source>
</evidence>
<dbReference type="Pfam" id="PF07730">
    <property type="entry name" value="HisKA_3"/>
    <property type="match status" value="1"/>
</dbReference>
<evidence type="ECO:0000256" key="9">
    <source>
        <dbReference type="ARBA" id="ARBA00023012"/>
    </source>
</evidence>
<evidence type="ECO:0000313" key="13">
    <source>
        <dbReference type="EMBL" id="MDR7308663.1"/>
    </source>
</evidence>
<dbReference type="InterPro" id="IPR052162">
    <property type="entry name" value="Sensor_kinase/Photoreceptor"/>
</dbReference>
<dbReference type="SUPFAM" id="SSF103190">
    <property type="entry name" value="Sensory domain-like"/>
    <property type="match status" value="1"/>
</dbReference>
<evidence type="ECO:0000259" key="12">
    <source>
        <dbReference type="PROSITE" id="PS50113"/>
    </source>
</evidence>
<dbReference type="SMART" id="SM00091">
    <property type="entry name" value="PAS"/>
    <property type="match status" value="7"/>
</dbReference>
<feature type="domain" description="PAC" evidence="12">
    <location>
        <begin position="692"/>
        <end position="744"/>
    </location>
</feature>
<dbReference type="PROSITE" id="PS50113">
    <property type="entry name" value="PAC"/>
    <property type="match status" value="5"/>
</dbReference>
<dbReference type="PROSITE" id="PS50112">
    <property type="entry name" value="PAS"/>
    <property type="match status" value="4"/>
</dbReference>
<evidence type="ECO:0000256" key="1">
    <source>
        <dbReference type="ARBA" id="ARBA00000085"/>
    </source>
</evidence>
<feature type="domain" description="PAC" evidence="12">
    <location>
        <begin position="435"/>
        <end position="486"/>
    </location>
</feature>
<dbReference type="InterPro" id="IPR035965">
    <property type="entry name" value="PAS-like_dom_sf"/>
</dbReference>
<sequence>MSIKTDAPRIRPHLTIAGLLVWWLICWWGTGVWRDAATTQTYDNARQRTEQFVSTAVAGYERIIATRGGMIRVLAREKTYRDALSRHSPQSDGDEDERRRRWTSDSQLAAVSRQLATATRDFGMRSIWLIDANGDCIASSNAGEPRDHVGTRYADRDYFREALAGRSTHQVHFGRRQLGASISFSAPVTDRNGHVIGVLVGGNDLSTFNNLLDQAEAFLTDRHGVVVLAKNPAMLMQALPNAPVQSLDVETRQNLYKTSDIPTLTLQSQQDGRFPELLRYADSTAPGILGSNSITDGDLVVYVLQPLPQLAELTYRRAIYASGLGIAGTVLVLLGVGVILYHRQRRASLLALAEREQRVVQARNFLEQIVNAIADPLFVKDHEHRWILVNEAFCKIHGRPREDFIGKFTHEVFPESLAQKNWDADERVLSAGIENVTEEKLTSSHGITHIVVNKKVPYTDALGRRFIVGIISDITERKQVERLIRAREREFHSLAENLPLAVIRYDTECRRSYLNRTAQRILSGSSTEFLGLLPGGDNVSASPAMIANYRGKMEEVLATDLALELDFVLDELPADQQRHYEVLLVPEHGANETICGVLSIWYDITERKLLENALKQRETEFRALAENLPDPVFRYDRDCRRVYVNPAAIRITGMTATQLLGSVPTGCATITPEDAANTMAAIREVVATGERRNFYVGYINSDGSVSDHQGLLVPEFDASGQVATVLTMAHDVTSIRRAERHAASFFANMPGFAYTLRVSPDGRQSLPFASSGIEDIYGLRPVDVRDDVSPMHALEDPDDVLRIVALGTLAAKTMQPFQVEFRVQRPGQPERWVESRCVPQRQAEGGLLWHGVMLDITDRKLAEQRLKEALEFSNGVINAVPDILFEVDREGRYLNVWTQCPNVQAAQKLELLGKTIYDALTPENAATTMQAIVEADVRGSSYGKAICIGQPDGEVRWYEHSIARKSGYAPSQVTFLVWSRDVTMNIEAQQRLDETRERLLSVLQTMPDMVWLKDATGVYQLCNHAFSRLTGMEESYIFGRTDYDLFDAELADFFRLQDLKAIEAGTIRLNEEWVNYADDGRRALLETRKVPVYGTDGKVTGVLGIARDVTERNEAELALRASEAHIQSRNELLQAIVESSPEIIIFALDTTYRYLAFNRKHRVTMQAIWGNDISIGTNMLDVIGDHPDRLVAQTSMARALAGESFVLEETYGSELLSCQHWLNHWAPIRSEAGEVVGLTCFVLNISERRIAEERLRRSRDIVRALAAHQETEREKERRRLAYEMHEDLAQNFAALRLHLASLEMGDADAKHAEVLKTMHSIADHGIARIRGMVSALRPAVLDLGLISALQWLTDDFKGVGLDFVLTLQDGIVLSDASSTFLYRATKEALLNVALHAAATQVTVSLVADEGVCCLVVQDNGCGFDPAAPRGDGCFGLIGLAEAALHLGGELLIESSPDHGTTLEIRIVGV</sequence>
<dbReference type="InterPro" id="IPR011712">
    <property type="entry name" value="Sig_transdc_His_kin_sub3_dim/P"/>
</dbReference>
<keyword evidence="8" id="KW-0067">ATP-binding</keyword>
<name>A0ABU1ZT54_9BURK</name>
<dbReference type="InterPro" id="IPR000700">
    <property type="entry name" value="PAS-assoc_C"/>
</dbReference>
<dbReference type="Pfam" id="PF02518">
    <property type="entry name" value="HATPase_c"/>
    <property type="match status" value="1"/>
</dbReference>
<feature type="transmembrane region" description="Helical" evidence="10">
    <location>
        <begin position="12"/>
        <end position="30"/>
    </location>
</feature>
<dbReference type="InterPro" id="IPR036890">
    <property type="entry name" value="HATPase_C_sf"/>
</dbReference>
<keyword evidence="10" id="KW-1133">Transmembrane helix</keyword>
<feature type="domain" description="PAC" evidence="12">
    <location>
        <begin position="1069"/>
        <end position="1121"/>
    </location>
</feature>
<dbReference type="Gene3D" id="3.30.450.20">
    <property type="entry name" value="PAS domain"/>
    <property type="match status" value="8"/>
</dbReference>
<dbReference type="SUPFAM" id="SSF55874">
    <property type="entry name" value="ATPase domain of HSP90 chaperone/DNA topoisomerase II/histidine kinase"/>
    <property type="match status" value="1"/>
</dbReference>
<feature type="domain" description="PAS" evidence="11">
    <location>
        <begin position="995"/>
        <end position="1065"/>
    </location>
</feature>
<keyword evidence="10" id="KW-0472">Membrane</keyword>
<dbReference type="RefSeq" id="WP_310346293.1">
    <property type="nucleotide sequence ID" value="NZ_JAVDXO010000013.1"/>
</dbReference>
<organism evidence="13 14">
    <name type="scientific">Rhodoferax saidenbachensis</name>
    <dbReference type="NCBI Taxonomy" id="1484693"/>
    <lineage>
        <taxon>Bacteria</taxon>
        <taxon>Pseudomonadati</taxon>
        <taxon>Pseudomonadota</taxon>
        <taxon>Betaproteobacteria</taxon>
        <taxon>Burkholderiales</taxon>
        <taxon>Comamonadaceae</taxon>
        <taxon>Rhodoferax</taxon>
    </lineage>
</organism>
<reference evidence="13 14" key="1">
    <citation type="submission" date="2023-07" db="EMBL/GenBank/DDBJ databases">
        <title>Sorghum-associated microbial communities from plants grown in Nebraska, USA.</title>
        <authorList>
            <person name="Schachtman D."/>
        </authorList>
    </citation>
    <scope>NUCLEOTIDE SEQUENCE [LARGE SCALE GENOMIC DNA]</scope>
    <source>
        <strain evidence="13 14">BE308</strain>
    </source>
</reference>
<dbReference type="SMART" id="SM00086">
    <property type="entry name" value="PAC"/>
    <property type="match status" value="4"/>
</dbReference>
<proteinExistence type="predicted"/>
<evidence type="ECO:0000256" key="10">
    <source>
        <dbReference type="SAM" id="Phobius"/>
    </source>
</evidence>
<dbReference type="InterPro" id="IPR029151">
    <property type="entry name" value="Sensor-like_sf"/>
</dbReference>
<comment type="subcellular location">
    <subcellularLocation>
        <location evidence="2">Membrane</location>
    </subcellularLocation>
</comment>
<evidence type="ECO:0000256" key="8">
    <source>
        <dbReference type="ARBA" id="ARBA00022840"/>
    </source>
</evidence>
<dbReference type="PANTHER" id="PTHR43304">
    <property type="entry name" value="PHYTOCHROME-LIKE PROTEIN CPH1"/>
    <property type="match status" value="1"/>
</dbReference>
<evidence type="ECO:0000256" key="7">
    <source>
        <dbReference type="ARBA" id="ARBA00022777"/>
    </source>
</evidence>
<keyword evidence="9" id="KW-0902">Two-component regulatory system</keyword>
<dbReference type="Gene3D" id="3.30.565.10">
    <property type="entry name" value="Histidine kinase-like ATPase, C-terminal domain"/>
    <property type="match status" value="1"/>
</dbReference>
<evidence type="ECO:0000256" key="4">
    <source>
        <dbReference type="ARBA" id="ARBA00022553"/>
    </source>
</evidence>
<keyword evidence="7" id="KW-0418">Kinase</keyword>
<dbReference type="InterPro" id="IPR013655">
    <property type="entry name" value="PAS_fold_3"/>
</dbReference>
<dbReference type="CDD" id="cd12914">
    <property type="entry name" value="PDC1_DGC_like"/>
    <property type="match status" value="1"/>
</dbReference>
<dbReference type="Pfam" id="PF08447">
    <property type="entry name" value="PAS_3"/>
    <property type="match status" value="1"/>
</dbReference>
<dbReference type="InterPro" id="IPR001610">
    <property type="entry name" value="PAC"/>
</dbReference>
<dbReference type="NCBIfam" id="TIGR00229">
    <property type="entry name" value="sensory_box"/>
    <property type="match status" value="4"/>
</dbReference>
<comment type="caution">
    <text evidence="13">The sequence shown here is derived from an EMBL/GenBank/DDBJ whole genome shotgun (WGS) entry which is preliminary data.</text>
</comment>
<keyword evidence="10" id="KW-0812">Transmembrane</keyword>
<protein>
    <recommendedName>
        <fullName evidence="3">histidine kinase</fullName>
        <ecNumber evidence="3">2.7.13.3</ecNumber>
    </recommendedName>
</protein>
<dbReference type="CDD" id="cd16917">
    <property type="entry name" value="HATPase_UhpB-NarQ-NarX-like"/>
    <property type="match status" value="1"/>
</dbReference>
<feature type="domain" description="PAC" evidence="12">
    <location>
        <begin position="1200"/>
        <end position="1257"/>
    </location>
</feature>
<keyword evidence="4" id="KW-0597">Phosphoprotein</keyword>
<evidence type="ECO:0000256" key="3">
    <source>
        <dbReference type="ARBA" id="ARBA00012438"/>
    </source>
</evidence>
<accession>A0ABU1ZT54</accession>
<evidence type="ECO:0000259" key="11">
    <source>
        <dbReference type="PROSITE" id="PS50112"/>
    </source>
</evidence>
<keyword evidence="6" id="KW-0547">Nucleotide-binding</keyword>
<dbReference type="EC" id="2.7.13.3" evidence="3"/>
<dbReference type="CDD" id="cd00130">
    <property type="entry name" value="PAS"/>
    <property type="match status" value="5"/>
</dbReference>
<keyword evidence="5" id="KW-0808">Transferase</keyword>
<keyword evidence="14" id="KW-1185">Reference proteome</keyword>
<dbReference type="PANTHER" id="PTHR43304:SF1">
    <property type="entry name" value="PAC DOMAIN-CONTAINING PROTEIN"/>
    <property type="match status" value="1"/>
</dbReference>
<dbReference type="EMBL" id="JAVDXO010000013">
    <property type="protein sequence ID" value="MDR7308663.1"/>
    <property type="molecule type" value="Genomic_DNA"/>
</dbReference>
<dbReference type="Proteomes" id="UP001268089">
    <property type="component" value="Unassembled WGS sequence"/>
</dbReference>
<dbReference type="SUPFAM" id="SSF55785">
    <property type="entry name" value="PYP-like sensor domain (PAS domain)"/>
    <property type="match status" value="7"/>
</dbReference>
<feature type="domain" description="PAS" evidence="11">
    <location>
        <begin position="617"/>
        <end position="689"/>
    </location>
</feature>
<gene>
    <name evidence="13" type="ORF">J2X15_003984</name>
</gene>
<dbReference type="Pfam" id="PF08448">
    <property type="entry name" value="PAS_4"/>
    <property type="match status" value="5"/>
</dbReference>
<evidence type="ECO:0000313" key="14">
    <source>
        <dbReference type="Proteomes" id="UP001268089"/>
    </source>
</evidence>
<feature type="domain" description="PAC" evidence="12">
    <location>
        <begin position="817"/>
        <end position="868"/>
    </location>
</feature>
<comment type="catalytic activity">
    <reaction evidence="1">
        <text>ATP + protein L-histidine = ADP + protein N-phospho-L-histidine.</text>
        <dbReference type="EC" id="2.7.13.3"/>
    </reaction>
</comment>
<dbReference type="Gene3D" id="1.20.5.1930">
    <property type="match status" value="1"/>
</dbReference>
<evidence type="ECO:0000256" key="2">
    <source>
        <dbReference type="ARBA" id="ARBA00004370"/>
    </source>
</evidence>
<feature type="domain" description="PAS" evidence="11">
    <location>
        <begin position="362"/>
        <end position="407"/>
    </location>
</feature>